<dbReference type="GO" id="GO:0005886">
    <property type="term" value="C:plasma membrane"/>
    <property type="evidence" value="ECO:0007669"/>
    <property type="project" value="UniProtKB-SubCell"/>
</dbReference>
<name>A0A2H5XA60_9BACT</name>
<keyword evidence="6 8" id="KW-1133">Transmembrane helix</keyword>
<sequence length="527" mass="57727">MLARFKSVFASLSLPTAAQVAGRETQDAGHVVGTGVVVVIACFVLLVHWYGEAWLVPWHDEVVIGRLAQNLGNGAGFRNDWMDGLLPGADRRTYWQMPAYPIALAGWGKLWGFDLNTMRELSRCLSVIALLLLFALGRCVGLAPLWRLVVVLWTASDLNFQFAANFVRPEALCTTLLIAASVAAAKATVTDDPLPWWLSVGICTASAVLTHPLALLPSLVLFVTAWRQTGWRGASAAGVPMLVAMGGWLLYAAQEPALFLAQMRAHWAHKQKSGVESLLLLATGADFWGIWRYLGVPMTPQPAAAIALIGAYYAWSRRRCCTAGWLGAFVVALYTVVALGAEAWYPAVFVPFGYLLAAWLCHDLAVWRPTWRPMLLTVAAVWWSLQAALIVRHATAVPRVRTEVQAFTETVAQLLPHRAVVLIGSFSPDPTYALRRVRPDVRVYALMPLRMVNRSALHRLQGQLTHALVLEPRLQGVTASGVVVRRWHFTFGGLSAPRRGVRVVLLRCAALPTASQGAHNSKRLAGF</sequence>
<evidence type="ECO:0008006" key="12">
    <source>
        <dbReference type="Google" id="ProtNLM"/>
    </source>
</evidence>
<evidence type="ECO:0000256" key="7">
    <source>
        <dbReference type="ARBA" id="ARBA00023136"/>
    </source>
</evidence>
<evidence type="ECO:0000256" key="9">
    <source>
        <dbReference type="SAM" id="SignalP"/>
    </source>
</evidence>
<feature type="signal peptide" evidence="9">
    <location>
        <begin position="1"/>
        <end position="20"/>
    </location>
</feature>
<dbReference type="InterPro" id="IPR050297">
    <property type="entry name" value="LipidA_mod_glycosyltrf_83"/>
</dbReference>
<evidence type="ECO:0000256" key="6">
    <source>
        <dbReference type="ARBA" id="ARBA00022989"/>
    </source>
</evidence>
<keyword evidence="7 8" id="KW-0472">Membrane</keyword>
<dbReference type="Proteomes" id="UP000236173">
    <property type="component" value="Unassembled WGS sequence"/>
</dbReference>
<comment type="caution">
    <text evidence="10">The sequence shown here is derived from an EMBL/GenBank/DDBJ whole genome shotgun (WGS) entry which is preliminary data.</text>
</comment>
<keyword evidence="3" id="KW-0328">Glycosyltransferase</keyword>
<protein>
    <recommendedName>
        <fullName evidence="12">Glycosyltransferase RgtA/B/C/D-like domain-containing protein</fullName>
    </recommendedName>
</protein>
<evidence type="ECO:0000313" key="11">
    <source>
        <dbReference type="Proteomes" id="UP000236173"/>
    </source>
</evidence>
<comment type="subcellular location">
    <subcellularLocation>
        <location evidence="1">Cell membrane</location>
        <topology evidence="1">Multi-pass membrane protein</topology>
    </subcellularLocation>
</comment>
<keyword evidence="9" id="KW-0732">Signal</keyword>
<evidence type="ECO:0000256" key="5">
    <source>
        <dbReference type="ARBA" id="ARBA00022692"/>
    </source>
</evidence>
<dbReference type="EMBL" id="BEHT01000005">
    <property type="protein sequence ID" value="GBC98069.1"/>
    <property type="molecule type" value="Genomic_DNA"/>
</dbReference>
<feature type="transmembrane region" description="Helical" evidence="8">
    <location>
        <begin position="28"/>
        <end position="50"/>
    </location>
</feature>
<proteinExistence type="predicted"/>
<organism evidence="10 11">
    <name type="scientific">Candidatus Fervidibacter japonicus</name>
    <dbReference type="NCBI Taxonomy" id="2035412"/>
    <lineage>
        <taxon>Bacteria</taxon>
        <taxon>Candidatus Fervidibacterota</taxon>
        <taxon>Candidatus Fervidibacter</taxon>
    </lineage>
</organism>
<dbReference type="GO" id="GO:0009103">
    <property type="term" value="P:lipopolysaccharide biosynthetic process"/>
    <property type="evidence" value="ECO:0007669"/>
    <property type="project" value="UniProtKB-ARBA"/>
</dbReference>
<gene>
    <name evidence="10" type="ORF">HRbin17_00564</name>
</gene>
<feature type="transmembrane region" description="Helical" evidence="8">
    <location>
        <begin position="124"/>
        <end position="146"/>
    </location>
</feature>
<reference evidence="11" key="1">
    <citation type="submission" date="2017-09" db="EMBL/GenBank/DDBJ databases">
        <title>Metaegenomics of thermophilic ammonia-oxidizing enrichment culture.</title>
        <authorList>
            <person name="Kato S."/>
            <person name="Suzuki K."/>
        </authorList>
    </citation>
    <scope>NUCLEOTIDE SEQUENCE [LARGE SCALE GENOMIC DNA]</scope>
</reference>
<dbReference type="PANTHER" id="PTHR33908:SF11">
    <property type="entry name" value="MEMBRANE PROTEIN"/>
    <property type="match status" value="1"/>
</dbReference>
<evidence type="ECO:0000256" key="2">
    <source>
        <dbReference type="ARBA" id="ARBA00022475"/>
    </source>
</evidence>
<feature type="transmembrane region" description="Helical" evidence="8">
    <location>
        <begin position="234"/>
        <end position="253"/>
    </location>
</feature>
<dbReference type="GO" id="GO:0016763">
    <property type="term" value="F:pentosyltransferase activity"/>
    <property type="evidence" value="ECO:0007669"/>
    <property type="project" value="TreeGrafter"/>
</dbReference>
<keyword evidence="4" id="KW-0808">Transferase</keyword>
<feature type="transmembrane region" description="Helical" evidence="8">
    <location>
        <begin position="322"/>
        <end position="341"/>
    </location>
</feature>
<keyword evidence="5 8" id="KW-0812">Transmembrane</keyword>
<evidence type="ECO:0000256" key="1">
    <source>
        <dbReference type="ARBA" id="ARBA00004651"/>
    </source>
</evidence>
<dbReference type="PANTHER" id="PTHR33908">
    <property type="entry name" value="MANNOSYLTRANSFERASE YKCB-RELATED"/>
    <property type="match status" value="1"/>
</dbReference>
<evidence type="ECO:0000256" key="3">
    <source>
        <dbReference type="ARBA" id="ARBA00022676"/>
    </source>
</evidence>
<feature type="transmembrane region" description="Helical" evidence="8">
    <location>
        <begin position="297"/>
        <end position="315"/>
    </location>
</feature>
<feature type="transmembrane region" description="Helical" evidence="8">
    <location>
        <begin position="374"/>
        <end position="391"/>
    </location>
</feature>
<feature type="chain" id="PRO_5014117693" description="Glycosyltransferase RgtA/B/C/D-like domain-containing protein" evidence="9">
    <location>
        <begin position="21"/>
        <end position="527"/>
    </location>
</feature>
<evidence type="ECO:0000256" key="4">
    <source>
        <dbReference type="ARBA" id="ARBA00022679"/>
    </source>
</evidence>
<evidence type="ECO:0000313" key="10">
    <source>
        <dbReference type="EMBL" id="GBC98069.1"/>
    </source>
</evidence>
<keyword evidence="2" id="KW-1003">Cell membrane</keyword>
<dbReference type="AlphaFoldDB" id="A0A2H5XA60"/>
<accession>A0A2H5XA60</accession>
<feature type="transmembrane region" description="Helical" evidence="8">
    <location>
        <begin position="197"/>
        <end position="222"/>
    </location>
</feature>
<evidence type="ECO:0000256" key="8">
    <source>
        <dbReference type="SAM" id="Phobius"/>
    </source>
</evidence>